<evidence type="ECO:0000313" key="1">
    <source>
        <dbReference type="EMBL" id="MBA2851725.1"/>
    </source>
</evidence>
<dbReference type="Proteomes" id="UP000564425">
    <property type="component" value="Unassembled WGS sequence"/>
</dbReference>
<name>A0A7J9NWU8_METMI</name>
<reference evidence="1 2" key="1">
    <citation type="submission" date="2020-07" db="EMBL/GenBank/DDBJ databases">
        <title>Genomic Encyclopedia of Type Strains, Phase IV (KMG-V): Genome sequencing to study the core and pangenomes of soil and plant-associated prokaryotes.</title>
        <authorList>
            <person name="Whitman W."/>
        </authorList>
    </citation>
    <scope>NUCLEOTIDE SEQUENCE [LARGE SCALE GENOMIC DNA]</scope>
    <source>
        <strain evidence="1 2">A1</strain>
    </source>
</reference>
<organism evidence="1 2">
    <name type="scientific">Methanococcus maripaludis</name>
    <name type="common">Methanococcus deltae</name>
    <dbReference type="NCBI Taxonomy" id="39152"/>
    <lineage>
        <taxon>Archaea</taxon>
        <taxon>Methanobacteriati</taxon>
        <taxon>Methanobacteriota</taxon>
        <taxon>Methanomada group</taxon>
        <taxon>Methanococci</taxon>
        <taxon>Methanococcales</taxon>
        <taxon>Methanococcaceae</taxon>
        <taxon>Methanococcus</taxon>
    </lineage>
</organism>
<dbReference type="EMBL" id="JACDUH010000003">
    <property type="protein sequence ID" value="MBA2851725.1"/>
    <property type="molecule type" value="Genomic_DNA"/>
</dbReference>
<protein>
    <submittedName>
        <fullName evidence="1">Uncharacterized protein</fullName>
    </submittedName>
</protein>
<evidence type="ECO:0000313" key="2">
    <source>
        <dbReference type="Proteomes" id="UP000564425"/>
    </source>
</evidence>
<gene>
    <name evidence="1" type="ORF">HNP86_001884</name>
</gene>
<sequence length="514" mass="58143">MKIGKVSYFDLQNGEHIIGNNVFDTNLGLKSATIVDPSTTLPVQFCAKKTILNKRDNACDYIARLTGPTSASPKLPFSYKKYGNTIYTGYNDHYDAHEITSLGKKTVHHSESGSNLIPIYYDELHGITYLMHNDRSGTYYLRSHLYGLTYQGDLSLIWTASNSSSQYAPLCHDVVGSYGDYTIFTESKYYGRLAIVYKNPASMSICSGEKWTMDKYDGMCHPSNLQVYDKNAMKFLTFLIPYKNSTSTISFYQATIKDADNFVDSSSNLEVISIDITDYASGVPFPYNDNYIHYEPTIFEKDGKTYVYLQCMDKSGYSHIYLFEATYADYTSAGLGVDINKMTLRLCDEYKQYERLMGTLKYNDTWDTFFICGDSSVRQFTIDTVTDKFVYQRTVCVNWSGFGITYDNKLAYMKNDGSLYIEHITLPKQVVCRFENDEYVFDGSTLETDIVCYAKNYKSEYLDMTINVKLTNGATFTDTGLTTRTISLVNTGPVTIPVTITSAGNIGIEATVVY</sequence>
<comment type="caution">
    <text evidence="1">The sequence shown here is derived from an EMBL/GenBank/DDBJ whole genome shotgun (WGS) entry which is preliminary data.</text>
</comment>
<accession>A0A7J9NWU8</accession>
<proteinExistence type="predicted"/>
<dbReference type="RefSeq" id="WP_181501548.1">
    <property type="nucleotide sequence ID" value="NZ_JACDUH010000003.1"/>
</dbReference>
<dbReference type="AlphaFoldDB" id="A0A7J9NWU8"/>